<evidence type="ECO:0000259" key="8">
    <source>
        <dbReference type="PROSITE" id="PS52029"/>
    </source>
</evidence>
<dbReference type="PANTHER" id="PTHR30582">
    <property type="entry name" value="L,D-TRANSPEPTIDASE"/>
    <property type="match status" value="1"/>
</dbReference>
<evidence type="ECO:0000256" key="7">
    <source>
        <dbReference type="PROSITE-ProRule" id="PRU01373"/>
    </source>
</evidence>
<keyword evidence="10" id="KW-1185">Reference proteome</keyword>
<comment type="similarity">
    <text evidence="2">Belongs to the YkuD family.</text>
</comment>
<comment type="caution">
    <text evidence="9">The sequence shown here is derived from an EMBL/GenBank/DDBJ whole genome shotgun (WGS) entry which is preliminary data.</text>
</comment>
<dbReference type="GO" id="GO:0018104">
    <property type="term" value="P:peptidoglycan-protein cross-linking"/>
    <property type="evidence" value="ECO:0007669"/>
    <property type="project" value="TreeGrafter"/>
</dbReference>
<proteinExistence type="inferred from homology"/>
<keyword evidence="4 7" id="KW-0133">Cell shape</keyword>
<feature type="active site" description="Proton donor/acceptor" evidence="7">
    <location>
        <position position="184"/>
    </location>
</feature>
<name>A0A317T934_9CHLB</name>
<dbReference type="GO" id="GO:0008360">
    <property type="term" value="P:regulation of cell shape"/>
    <property type="evidence" value="ECO:0007669"/>
    <property type="project" value="UniProtKB-UniRule"/>
</dbReference>
<dbReference type="Pfam" id="PF03734">
    <property type="entry name" value="YkuD"/>
    <property type="match status" value="1"/>
</dbReference>
<evidence type="ECO:0000256" key="3">
    <source>
        <dbReference type="ARBA" id="ARBA00022679"/>
    </source>
</evidence>
<dbReference type="InterPro" id="IPR038063">
    <property type="entry name" value="Transpep_catalytic_dom"/>
</dbReference>
<dbReference type="InterPro" id="IPR005490">
    <property type="entry name" value="LD_TPept_cat_dom"/>
</dbReference>
<evidence type="ECO:0000256" key="1">
    <source>
        <dbReference type="ARBA" id="ARBA00004752"/>
    </source>
</evidence>
<dbReference type="CDD" id="cd16913">
    <property type="entry name" value="YkuD_like"/>
    <property type="match status" value="1"/>
</dbReference>
<reference evidence="10" key="1">
    <citation type="submission" date="2017-10" db="EMBL/GenBank/DDBJ databases">
        <authorList>
            <person name="Gaisin V.A."/>
            <person name="Rysina M.S."/>
            <person name="Grouzdev D.S."/>
        </authorList>
    </citation>
    <scope>NUCLEOTIDE SEQUENCE [LARGE SCALE GENOMIC DNA]</scope>
    <source>
        <strain evidence="10">V1</strain>
    </source>
</reference>
<dbReference type="AlphaFoldDB" id="A0A317T934"/>
<dbReference type="Proteomes" id="UP000246278">
    <property type="component" value="Unassembled WGS sequence"/>
</dbReference>
<gene>
    <name evidence="9" type="ORF">CR164_01400</name>
</gene>
<dbReference type="EMBL" id="PDNZ01000001">
    <property type="protein sequence ID" value="PWW83243.1"/>
    <property type="molecule type" value="Genomic_DNA"/>
</dbReference>
<protein>
    <submittedName>
        <fullName evidence="9">L,D-transpeptidase</fullName>
    </submittedName>
</protein>
<keyword evidence="3" id="KW-0808">Transferase</keyword>
<evidence type="ECO:0000256" key="4">
    <source>
        <dbReference type="ARBA" id="ARBA00022960"/>
    </source>
</evidence>
<evidence type="ECO:0000256" key="6">
    <source>
        <dbReference type="ARBA" id="ARBA00023316"/>
    </source>
</evidence>
<organism evidence="9 10">
    <name type="scientific">Prosthecochloris marina</name>
    <dbReference type="NCBI Taxonomy" id="2017681"/>
    <lineage>
        <taxon>Bacteria</taxon>
        <taxon>Pseudomonadati</taxon>
        <taxon>Chlorobiota</taxon>
        <taxon>Chlorobiia</taxon>
        <taxon>Chlorobiales</taxon>
        <taxon>Chlorobiaceae</taxon>
        <taxon>Prosthecochloris</taxon>
    </lineage>
</organism>
<dbReference type="UniPathway" id="UPA00219"/>
<accession>A0A317T934</accession>
<dbReference type="SUPFAM" id="SSF141523">
    <property type="entry name" value="L,D-transpeptidase catalytic domain-like"/>
    <property type="match status" value="1"/>
</dbReference>
<dbReference type="PROSITE" id="PS52029">
    <property type="entry name" value="LD_TPASE"/>
    <property type="match status" value="1"/>
</dbReference>
<comment type="pathway">
    <text evidence="1 7">Cell wall biogenesis; peptidoglycan biosynthesis.</text>
</comment>
<dbReference type="GO" id="GO:0016740">
    <property type="term" value="F:transferase activity"/>
    <property type="evidence" value="ECO:0007669"/>
    <property type="project" value="UniProtKB-KW"/>
</dbReference>
<keyword evidence="6 7" id="KW-0961">Cell wall biogenesis/degradation</keyword>
<dbReference type="Gene3D" id="2.40.440.10">
    <property type="entry name" value="L,D-transpeptidase catalytic domain-like"/>
    <property type="match status" value="1"/>
</dbReference>
<dbReference type="InterPro" id="IPR050979">
    <property type="entry name" value="LD-transpeptidase"/>
</dbReference>
<dbReference type="GO" id="GO:0071972">
    <property type="term" value="F:peptidoglycan L,D-transpeptidase activity"/>
    <property type="evidence" value="ECO:0007669"/>
    <property type="project" value="TreeGrafter"/>
</dbReference>
<feature type="active site" description="Nucleophile" evidence="7">
    <location>
        <position position="197"/>
    </location>
</feature>
<dbReference type="GO" id="GO:0071555">
    <property type="term" value="P:cell wall organization"/>
    <property type="evidence" value="ECO:0007669"/>
    <property type="project" value="UniProtKB-UniRule"/>
</dbReference>
<evidence type="ECO:0000256" key="2">
    <source>
        <dbReference type="ARBA" id="ARBA00005992"/>
    </source>
</evidence>
<sequence>MLIIRTFIMLFLVMGLSTLTDETLAIASSADSPGSEKTAVVPEGFGQVKLDKAESLDKLCNQNLTCETIFMKVNKVDRRHISAGKTVLLPVDIEKASQYTPVPQQLNDSRGEREVRVFLNTQYFGAYENGNLLFWGPISSGRKSNPTWPGEFFVNYKQRHKRSIKYNNAPMPYSINYDGPYFIHQQSLPGHPASRGCVRLLEADAKRLFSWMKVGDSVTVL</sequence>
<evidence type="ECO:0000313" key="10">
    <source>
        <dbReference type="Proteomes" id="UP000246278"/>
    </source>
</evidence>
<dbReference type="PANTHER" id="PTHR30582:SF2">
    <property type="entry name" value="L,D-TRANSPEPTIDASE YCIB-RELATED"/>
    <property type="match status" value="1"/>
</dbReference>
<evidence type="ECO:0000313" key="9">
    <source>
        <dbReference type="EMBL" id="PWW83243.1"/>
    </source>
</evidence>
<dbReference type="GO" id="GO:0005576">
    <property type="term" value="C:extracellular region"/>
    <property type="evidence" value="ECO:0007669"/>
    <property type="project" value="TreeGrafter"/>
</dbReference>
<evidence type="ECO:0000256" key="5">
    <source>
        <dbReference type="ARBA" id="ARBA00022984"/>
    </source>
</evidence>
<feature type="domain" description="L,D-TPase catalytic" evidence="8">
    <location>
        <begin position="113"/>
        <end position="221"/>
    </location>
</feature>
<keyword evidence="5 7" id="KW-0573">Peptidoglycan synthesis</keyword>
<dbReference type="RefSeq" id="WP_110022123.1">
    <property type="nucleotide sequence ID" value="NZ_PDNZ01000001.1"/>
</dbReference>
<dbReference type="OrthoDB" id="463216at2"/>